<dbReference type="CDD" id="cd00093">
    <property type="entry name" value="HTH_XRE"/>
    <property type="match status" value="1"/>
</dbReference>
<protein>
    <recommendedName>
        <fullName evidence="1">HTH cro/C1-type domain-containing protein</fullName>
    </recommendedName>
</protein>
<dbReference type="SUPFAM" id="SSF47413">
    <property type="entry name" value="lambda repressor-like DNA-binding domains"/>
    <property type="match status" value="1"/>
</dbReference>
<dbReference type="GO" id="GO:0003677">
    <property type="term" value="F:DNA binding"/>
    <property type="evidence" value="ECO:0007669"/>
    <property type="project" value="InterPro"/>
</dbReference>
<gene>
    <name evidence="2" type="ORF">FC83_GL002556</name>
</gene>
<dbReference type="AlphaFoldDB" id="X0QPM8"/>
<keyword evidence="3" id="KW-1185">Reference proteome</keyword>
<accession>X0QPM8</accession>
<sequence length="266" mass="29866">MGLSQKDLAAGICTQATISLIEKQNKLPSIRILMNLCERLNIHIDDVIVNSRQSEIRNQLNEVRQHIIQGNFDAAKNQLDRIKARKVSDRFLLKQIYAYNGLISLLFKMDGDKAIFYFNQALNQRANGIIQQDVVAIAGLILAYIQKSDLDAATSYVQQLQSMVHSRHSKIFMDAETKLFVDYALSVALFKAGNVAGAKSYIDQGIEIAKAKQTILFLAVFYGLSAFYGQPQTAKDQVIALAMAEVVHTDLARLLFNHDIALKQWF</sequence>
<feature type="domain" description="HTH cro/C1-type" evidence="1">
    <location>
        <begin position="2"/>
        <end position="47"/>
    </location>
</feature>
<dbReference type="Proteomes" id="UP000051236">
    <property type="component" value="Unassembled WGS sequence"/>
</dbReference>
<dbReference type="EMBL" id="AZGA01000002">
    <property type="protein sequence ID" value="KRM36681.1"/>
    <property type="molecule type" value="Genomic_DNA"/>
</dbReference>
<dbReference type="PROSITE" id="PS50943">
    <property type="entry name" value="HTH_CROC1"/>
    <property type="match status" value="1"/>
</dbReference>
<dbReference type="Gene3D" id="1.25.40.10">
    <property type="entry name" value="Tetratricopeptide repeat domain"/>
    <property type="match status" value="1"/>
</dbReference>
<dbReference type="STRING" id="1423734.FC83_GL002556"/>
<name>X0QPM8_9LACO</name>
<evidence type="ECO:0000313" key="3">
    <source>
        <dbReference type="Proteomes" id="UP000051236"/>
    </source>
</evidence>
<reference evidence="2 3" key="1">
    <citation type="journal article" date="2015" name="Genome Announc.">
        <title>Expanding the biotechnology potential of lactobacilli through comparative genomics of 213 strains and associated genera.</title>
        <authorList>
            <person name="Sun Z."/>
            <person name="Harris H.M."/>
            <person name="McCann A."/>
            <person name="Guo C."/>
            <person name="Argimon S."/>
            <person name="Zhang W."/>
            <person name="Yang X."/>
            <person name="Jeffery I.B."/>
            <person name="Cooney J.C."/>
            <person name="Kagawa T.F."/>
            <person name="Liu W."/>
            <person name="Song Y."/>
            <person name="Salvetti E."/>
            <person name="Wrobel A."/>
            <person name="Rasinkangas P."/>
            <person name="Parkhill J."/>
            <person name="Rea M.C."/>
            <person name="O'Sullivan O."/>
            <person name="Ritari J."/>
            <person name="Douillard F.P."/>
            <person name="Paul Ross R."/>
            <person name="Yang R."/>
            <person name="Briner A.E."/>
            <person name="Felis G.E."/>
            <person name="de Vos W.M."/>
            <person name="Barrangou R."/>
            <person name="Klaenhammer T.R."/>
            <person name="Caufield P.W."/>
            <person name="Cui Y."/>
            <person name="Zhang H."/>
            <person name="O'Toole P.W."/>
        </authorList>
    </citation>
    <scope>NUCLEOTIDE SEQUENCE [LARGE SCALE GENOMIC DNA]</scope>
    <source>
        <strain evidence="2 3">DSM 18527</strain>
    </source>
</reference>
<dbReference type="PATRIC" id="fig|1423734.3.peg.2592"/>
<organism evidence="2 3">
    <name type="scientific">Agrilactobacillus composti DSM 18527 = JCM 14202</name>
    <dbReference type="NCBI Taxonomy" id="1423734"/>
    <lineage>
        <taxon>Bacteria</taxon>
        <taxon>Bacillati</taxon>
        <taxon>Bacillota</taxon>
        <taxon>Bacilli</taxon>
        <taxon>Lactobacillales</taxon>
        <taxon>Lactobacillaceae</taxon>
        <taxon>Agrilactobacillus</taxon>
    </lineage>
</organism>
<evidence type="ECO:0000259" key="1">
    <source>
        <dbReference type="PROSITE" id="PS50943"/>
    </source>
</evidence>
<dbReference type="eggNOG" id="COG1476">
    <property type="taxonomic scope" value="Bacteria"/>
</dbReference>
<dbReference type="InterPro" id="IPR001387">
    <property type="entry name" value="Cro/C1-type_HTH"/>
</dbReference>
<evidence type="ECO:0000313" key="2">
    <source>
        <dbReference type="EMBL" id="KRM36681.1"/>
    </source>
</evidence>
<proteinExistence type="predicted"/>
<dbReference type="InterPro" id="IPR011990">
    <property type="entry name" value="TPR-like_helical_dom_sf"/>
</dbReference>
<dbReference type="InterPro" id="IPR010982">
    <property type="entry name" value="Lambda_DNA-bd_dom_sf"/>
</dbReference>
<dbReference type="Pfam" id="PF01381">
    <property type="entry name" value="HTH_3"/>
    <property type="match status" value="1"/>
</dbReference>
<comment type="caution">
    <text evidence="2">The sequence shown here is derived from an EMBL/GenBank/DDBJ whole genome shotgun (WGS) entry which is preliminary data.</text>
</comment>
<dbReference type="SUPFAM" id="SSF48452">
    <property type="entry name" value="TPR-like"/>
    <property type="match status" value="1"/>
</dbReference>